<evidence type="ECO:0000256" key="9">
    <source>
        <dbReference type="ARBA" id="ARBA00023303"/>
    </source>
</evidence>
<feature type="transmembrane region" description="Helical" evidence="11">
    <location>
        <begin position="357"/>
        <end position="377"/>
    </location>
</feature>
<evidence type="ECO:0000256" key="1">
    <source>
        <dbReference type="ARBA" id="ARBA00004141"/>
    </source>
</evidence>
<dbReference type="InterPro" id="IPR001807">
    <property type="entry name" value="ClC"/>
</dbReference>
<dbReference type="EMBL" id="CP017641">
    <property type="protein sequence ID" value="APZ91251.1"/>
    <property type="molecule type" value="Genomic_DNA"/>
</dbReference>
<dbReference type="Gene3D" id="1.10.3080.10">
    <property type="entry name" value="Clc chloride channel"/>
    <property type="match status" value="1"/>
</dbReference>
<dbReference type="AlphaFoldDB" id="A0A1P8WB25"/>
<evidence type="ECO:0000259" key="12">
    <source>
        <dbReference type="PROSITE" id="PS51371"/>
    </source>
</evidence>
<feature type="domain" description="CBS" evidence="12">
    <location>
        <begin position="549"/>
        <end position="607"/>
    </location>
</feature>
<keyword evidence="10" id="KW-0129">CBS domain</keyword>
<feature type="transmembrane region" description="Helical" evidence="11">
    <location>
        <begin position="283"/>
        <end position="301"/>
    </location>
</feature>
<feature type="transmembrane region" description="Helical" evidence="11">
    <location>
        <begin position="308"/>
        <end position="324"/>
    </location>
</feature>
<evidence type="ECO:0000256" key="5">
    <source>
        <dbReference type="ARBA" id="ARBA00023065"/>
    </source>
</evidence>
<dbReference type="GO" id="GO:0005254">
    <property type="term" value="F:chloride channel activity"/>
    <property type="evidence" value="ECO:0007669"/>
    <property type="project" value="UniProtKB-KW"/>
</dbReference>
<accession>A0A1P8WB25</accession>
<evidence type="ECO:0000256" key="2">
    <source>
        <dbReference type="ARBA" id="ARBA00022448"/>
    </source>
</evidence>
<sequence>MKLLQAQMTAKWFILPVIVGIAAGLGAIVFDVLGQTVSRFLLTQFSGFVPQAATGERPLFHVEELSFSLGWLVAVMVGGGLISGWLVYTFAPEAEGHGTDGAIDAFHRKRGNISIRVAVVKTLASAVTLGTAGSGGREGPIAQIGASLGSFLGQCLKLSARDRRILMAAGMGAGVGAIFRAPLAGAIFAGEIMYRDADLESDVIVPTAISSITAYSIYGMFLPKHMTFGHVFGRLPAYQMTSLLEMIPYGIMSLILALVGIIYIKCFYGIHEVFRKVPGPPHLKPAMGAGLTACVAITLYYACGQDRALLSVLATGYGILQTGLETPGALTIEVLLLVGLVKILTTSLTISSGGSGGVFGPSMVIGGCVGVATGKAFQMLGNNVPAVGWLAGVSPGAFGVVGMAGFFAGIARAPISTIIMVSEMTGSYQLLLPTMWVSTLCFLLCHGTSLYSKQVPTRLESPAHRGDFTIDVLEGMKVEDVYRRDRKIELVPEAMPLSSIVKLLSRTHQHYFPVVNAEGKMVGIFSADDVRSYIYDETIWQLADAADVMTSRFLSVAPDDDLNEAMRKFTALNIDELPVMDPESPGRLIGMLRRKEAIGAYNRQLAKRQEAAREQSL</sequence>
<evidence type="ECO:0000313" key="13">
    <source>
        <dbReference type="EMBL" id="APZ91251.1"/>
    </source>
</evidence>
<dbReference type="GO" id="GO:0034707">
    <property type="term" value="C:chloride channel complex"/>
    <property type="evidence" value="ECO:0007669"/>
    <property type="project" value="UniProtKB-KW"/>
</dbReference>
<comment type="subcellular location">
    <subcellularLocation>
        <location evidence="1">Membrane</location>
        <topology evidence="1">Multi-pass membrane protein</topology>
    </subcellularLocation>
</comment>
<evidence type="ECO:0000256" key="10">
    <source>
        <dbReference type="PROSITE-ProRule" id="PRU00703"/>
    </source>
</evidence>
<feature type="domain" description="CBS" evidence="12">
    <location>
        <begin position="484"/>
        <end position="542"/>
    </location>
</feature>
<dbReference type="Pfam" id="PF00571">
    <property type="entry name" value="CBS"/>
    <property type="match status" value="2"/>
</dbReference>
<feature type="transmembrane region" description="Helical" evidence="11">
    <location>
        <begin position="69"/>
        <end position="88"/>
    </location>
</feature>
<evidence type="ECO:0000256" key="8">
    <source>
        <dbReference type="ARBA" id="ARBA00023214"/>
    </source>
</evidence>
<keyword evidence="2" id="KW-0813">Transport</keyword>
<dbReference type="CDD" id="cd00400">
    <property type="entry name" value="Voltage_gated_ClC"/>
    <property type="match status" value="1"/>
</dbReference>
<protein>
    <submittedName>
        <fullName evidence="13">H(+)/Cl(-) exchange transporter ClcA</fullName>
    </submittedName>
</protein>
<dbReference type="InterPro" id="IPR050368">
    <property type="entry name" value="ClC-type_chloride_channel"/>
</dbReference>
<feature type="transmembrane region" description="Helical" evidence="11">
    <location>
        <begin position="430"/>
        <end position="451"/>
    </location>
</feature>
<keyword evidence="4 11" id="KW-1133">Transmembrane helix</keyword>
<dbReference type="RefSeq" id="WP_077023038.1">
    <property type="nucleotide sequence ID" value="NZ_CP017641.1"/>
</dbReference>
<keyword evidence="7" id="KW-0869">Chloride channel</keyword>
<evidence type="ECO:0000313" key="14">
    <source>
        <dbReference type="Proteomes" id="UP000187735"/>
    </source>
</evidence>
<evidence type="ECO:0000256" key="11">
    <source>
        <dbReference type="SAM" id="Phobius"/>
    </source>
</evidence>
<evidence type="ECO:0000256" key="6">
    <source>
        <dbReference type="ARBA" id="ARBA00023136"/>
    </source>
</evidence>
<feature type="transmembrane region" description="Helical" evidence="11">
    <location>
        <begin position="243"/>
        <end position="263"/>
    </location>
</feature>
<keyword evidence="5" id="KW-0406">Ion transport</keyword>
<dbReference type="PANTHER" id="PTHR43427:SF6">
    <property type="entry name" value="CHLORIDE CHANNEL PROTEIN CLC-E"/>
    <property type="match status" value="1"/>
</dbReference>
<evidence type="ECO:0000256" key="7">
    <source>
        <dbReference type="ARBA" id="ARBA00023173"/>
    </source>
</evidence>
<feature type="transmembrane region" description="Helical" evidence="11">
    <location>
        <begin position="12"/>
        <end position="33"/>
    </location>
</feature>
<evidence type="ECO:0000256" key="4">
    <source>
        <dbReference type="ARBA" id="ARBA00022989"/>
    </source>
</evidence>
<dbReference type="SUPFAM" id="SSF81340">
    <property type="entry name" value="Clc chloride channel"/>
    <property type="match status" value="1"/>
</dbReference>
<keyword evidence="6 11" id="KW-0472">Membrane</keyword>
<dbReference type="Proteomes" id="UP000187735">
    <property type="component" value="Chromosome"/>
</dbReference>
<keyword evidence="3 11" id="KW-0812">Transmembrane</keyword>
<organism evidence="13 14">
    <name type="scientific">Fuerstiella marisgermanici</name>
    <dbReference type="NCBI Taxonomy" id="1891926"/>
    <lineage>
        <taxon>Bacteria</taxon>
        <taxon>Pseudomonadati</taxon>
        <taxon>Planctomycetota</taxon>
        <taxon>Planctomycetia</taxon>
        <taxon>Planctomycetales</taxon>
        <taxon>Planctomycetaceae</taxon>
        <taxon>Fuerstiella</taxon>
    </lineage>
</organism>
<dbReference type="SUPFAM" id="SSF54631">
    <property type="entry name" value="CBS-domain pair"/>
    <property type="match status" value="1"/>
</dbReference>
<dbReference type="InterPro" id="IPR014743">
    <property type="entry name" value="Cl-channel_core"/>
</dbReference>
<dbReference type="PROSITE" id="PS51371">
    <property type="entry name" value="CBS"/>
    <property type="match status" value="2"/>
</dbReference>
<dbReference type="PRINTS" id="PR00762">
    <property type="entry name" value="CLCHANNEL"/>
</dbReference>
<reference evidence="13 14" key="1">
    <citation type="journal article" date="2016" name="Front. Microbiol.">
        <title>Fuerstia marisgermanicae gen. nov., sp. nov., an Unusual Member of the Phylum Planctomycetes from the German Wadden Sea.</title>
        <authorList>
            <person name="Kohn T."/>
            <person name="Heuer A."/>
            <person name="Jogler M."/>
            <person name="Vollmers J."/>
            <person name="Boedeker C."/>
            <person name="Bunk B."/>
            <person name="Rast P."/>
            <person name="Borchert D."/>
            <person name="Glockner I."/>
            <person name="Freese H.M."/>
            <person name="Klenk H.P."/>
            <person name="Overmann J."/>
            <person name="Kaster A.K."/>
            <person name="Rohde M."/>
            <person name="Wiegand S."/>
            <person name="Jogler C."/>
        </authorList>
    </citation>
    <scope>NUCLEOTIDE SEQUENCE [LARGE SCALE GENOMIC DNA]</scope>
    <source>
        <strain evidence="13 14">NH11</strain>
    </source>
</reference>
<dbReference type="OrthoDB" id="9812438at2"/>
<dbReference type="Pfam" id="PF00654">
    <property type="entry name" value="Voltage_CLC"/>
    <property type="match status" value="1"/>
</dbReference>
<name>A0A1P8WB25_9PLAN</name>
<feature type="transmembrane region" description="Helical" evidence="11">
    <location>
        <begin position="165"/>
        <end position="183"/>
    </location>
</feature>
<dbReference type="STRING" id="1891926.Fuma_00837"/>
<keyword evidence="9" id="KW-0407">Ion channel</keyword>
<dbReference type="InterPro" id="IPR000644">
    <property type="entry name" value="CBS_dom"/>
</dbReference>
<feature type="transmembrane region" description="Helical" evidence="11">
    <location>
        <begin position="389"/>
        <end position="410"/>
    </location>
</feature>
<keyword evidence="8" id="KW-0868">Chloride</keyword>
<dbReference type="Gene3D" id="3.10.580.10">
    <property type="entry name" value="CBS-domain"/>
    <property type="match status" value="1"/>
</dbReference>
<dbReference type="KEGG" id="fmr:Fuma_00837"/>
<dbReference type="PANTHER" id="PTHR43427">
    <property type="entry name" value="CHLORIDE CHANNEL PROTEIN CLC-E"/>
    <property type="match status" value="1"/>
</dbReference>
<evidence type="ECO:0000256" key="3">
    <source>
        <dbReference type="ARBA" id="ARBA00022692"/>
    </source>
</evidence>
<keyword evidence="14" id="KW-1185">Reference proteome</keyword>
<dbReference type="InterPro" id="IPR046342">
    <property type="entry name" value="CBS_dom_sf"/>
</dbReference>
<dbReference type="SMART" id="SM00116">
    <property type="entry name" value="CBS"/>
    <property type="match status" value="2"/>
</dbReference>
<gene>
    <name evidence="13" type="primary">clcA</name>
    <name evidence="13" type="ORF">Fuma_00837</name>
</gene>
<dbReference type="CDD" id="cd04613">
    <property type="entry name" value="CBS_pair_voltage-gated_CLC_bac"/>
    <property type="match status" value="1"/>
</dbReference>
<dbReference type="FunFam" id="1.10.3080.10:FF:000018">
    <property type="entry name" value="Chloride transporter, ClC family"/>
    <property type="match status" value="1"/>
</dbReference>
<proteinExistence type="predicted"/>
<feature type="transmembrane region" description="Helical" evidence="11">
    <location>
        <begin position="203"/>
        <end position="222"/>
    </location>
</feature>